<dbReference type="Proteomes" id="UP000596661">
    <property type="component" value="Chromosome 8"/>
</dbReference>
<reference evidence="1" key="2">
    <citation type="submission" date="2021-03" db="UniProtKB">
        <authorList>
            <consortium name="EnsemblPlants"/>
        </authorList>
    </citation>
    <scope>IDENTIFICATION</scope>
</reference>
<protein>
    <submittedName>
        <fullName evidence="1">Uncharacterized protein</fullName>
    </submittedName>
</protein>
<keyword evidence="2" id="KW-1185">Reference proteome</keyword>
<dbReference type="EnsemblPlants" id="evm.model.08.1981">
    <property type="protein sequence ID" value="cds.evm.model.08.1981"/>
    <property type="gene ID" value="evm.TU.08.1981"/>
</dbReference>
<name>A0A803QAE6_CANSA</name>
<dbReference type="EMBL" id="UZAU01000717">
    <property type="status" value="NOT_ANNOTATED_CDS"/>
    <property type="molecule type" value="Genomic_DNA"/>
</dbReference>
<proteinExistence type="predicted"/>
<sequence>MLGATLVTAGAAAAVEEIRLVYRMCHRQFWCENGDLKLQMMRPGERVDEERQFLLAGVRKSIARGFETSILDDPWLPDGIDPYVRSVNPGLVNKKNDYWTWSREKTGVYSVKSAYRGMQEHSIVSGMPTEFWSAFWKINVQPKIEEALMVTWAIWNARNQLLWNQKSTVALDVVLSARSNLYQWQSAQQNRFDPLLSSFEIGKEVEHWTKPVGNKIKVNVDGAIFEAYNSFGFGFSSDTFGCSWSSLPQANQ</sequence>
<dbReference type="AlphaFoldDB" id="A0A803QAE6"/>
<dbReference type="Gramene" id="evm.model.08.1981">
    <property type="protein sequence ID" value="cds.evm.model.08.1981"/>
    <property type="gene ID" value="evm.TU.08.1981"/>
</dbReference>
<organism evidence="1 2">
    <name type="scientific">Cannabis sativa</name>
    <name type="common">Hemp</name>
    <name type="synonym">Marijuana</name>
    <dbReference type="NCBI Taxonomy" id="3483"/>
    <lineage>
        <taxon>Eukaryota</taxon>
        <taxon>Viridiplantae</taxon>
        <taxon>Streptophyta</taxon>
        <taxon>Embryophyta</taxon>
        <taxon>Tracheophyta</taxon>
        <taxon>Spermatophyta</taxon>
        <taxon>Magnoliopsida</taxon>
        <taxon>eudicotyledons</taxon>
        <taxon>Gunneridae</taxon>
        <taxon>Pentapetalae</taxon>
        <taxon>rosids</taxon>
        <taxon>fabids</taxon>
        <taxon>Rosales</taxon>
        <taxon>Cannabaceae</taxon>
        <taxon>Cannabis</taxon>
    </lineage>
</organism>
<evidence type="ECO:0000313" key="2">
    <source>
        <dbReference type="Proteomes" id="UP000596661"/>
    </source>
</evidence>
<evidence type="ECO:0000313" key="1">
    <source>
        <dbReference type="EnsemblPlants" id="cds.evm.model.08.1981"/>
    </source>
</evidence>
<accession>A0A803QAE6</accession>
<reference evidence="1" key="1">
    <citation type="submission" date="2018-11" db="EMBL/GenBank/DDBJ databases">
        <authorList>
            <person name="Grassa J C."/>
        </authorList>
    </citation>
    <scope>NUCLEOTIDE SEQUENCE [LARGE SCALE GENOMIC DNA]</scope>
</reference>